<sequence length="63" mass="6886">MDGCLVDQRFVWRGIPGIHFVLLTDDCLPFVDSRPLLVGNSSCFLGSSLASTGPNSTLFHLVY</sequence>
<comment type="caution">
    <text evidence="1">The sequence shown here is derived from an EMBL/GenBank/DDBJ whole genome shotgun (WGS) entry which is preliminary data.</text>
</comment>
<reference evidence="1 2" key="1">
    <citation type="journal article" date="2016" name="Nat. Commun.">
        <title>Extremotolerant tardigrade genome and improved radiotolerance of human cultured cells by tardigrade-unique protein.</title>
        <authorList>
            <person name="Hashimoto T."/>
            <person name="Horikawa D.D."/>
            <person name="Saito Y."/>
            <person name="Kuwahara H."/>
            <person name="Kozuka-Hata H."/>
            <person name="Shin-I T."/>
            <person name="Minakuchi Y."/>
            <person name="Ohishi K."/>
            <person name="Motoyama A."/>
            <person name="Aizu T."/>
            <person name="Enomoto A."/>
            <person name="Kondo K."/>
            <person name="Tanaka S."/>
            <person name="Hara Y."/>
            <person name="Koshikawa S."/>
            <person name="Sagara H."/>
            <person name="Miura T."/>
            <person name="Yokobori S."/>
            <person name="Miyagawa K."/>
            <person name="Suzuki Y."/>
            <person name="Kubo T."/>
            <person name="Oyama M."/>
            <person name="Kohara Y."/>
            <person name="Fujiyama A."/>
            <person name="Arakawa K."/>
            <person name="Katayama T."/>
            <person name="Toyoda A."/>
            <person name="Kunieda T."/>
        </authorList>
    </citation>
    <scope>NUCLEOTIDE SEQUENCE [LARGE SCALE GENOMIC DNA]</scope>
    <source>
        <strain evidence="1 2">YOKOZUNA-1</strain>
    </source>
</reference>
<protein>
    <submittedName>
        <fullName evidence="1">Uncharacterized protein</fullName>
    </submittedName>
</protein>
<keyword evidence="2" id="KW-1185">Reference proteome</keyword>
<organism evidence="1 2">
    <name type="scientific">Ramazzottius varieornatus</name>
    <name type="common">Water bear</name>
    <name type="synonym">Tardigrade</name>
    <dbReference type="NCBI Taxonomy" id="947166"/>
    <lineage>
        <taxon>Eukaryota</taxon>
        <taxon>Metazoa</taxon>
        <taxon>Ecdysozoa</taxon>
        <taxon>Tardigrada</taxon>
        <taxon>Eutardigrada</taxon>
        <taxon>Parachela</taxon>
        <taxon>Hypsibioidea</taxon>
        <taxon>Ramazzottiidae</taxon>
        <taxon>Ramazzottius</taxon>
    </lineage>
</organism>
<name>A0A1D1V290_RAMVA</name>
<proteinExistence type="predicted"/>
<accession>A0A1D1V290</accession>
<dbReference type="Proteomes" id="UP000186922">
    <property type="component" value="Unassembled WGS sequence"/>
</dbReference>
<evidence type="ECO:0000313" key="2">
    <source>
        <dbReference type="Proteomes" id="UP000186922"/>
    </source>
</evidence>
<dbReference type="AlphaFoldDB" id="A0A1D1V290"/>
<evidence type="ECO:0000313" key="1">
    <source>
        <dbReference type="EMBL" id="GAU94785.1"/>
    </source>
</evidence>
<gene>
    <name evidence="1" type="primary">RvY_06502-1</name>
    <name evidence="1" type="synonym">RvY_06502.1</name>
    <name evidence="1" type="ORF">RvY_06502</name>
</gene>
<dbReference type="EMBL" id="BDGG01000003">
    <property type="protein sequence ID" value="GAU94785.1"/>
    <property type="molecule type" value="Genomic_DNA"/>
</dbReference>